<evidence type="ECO:0000313" key="4">
    <source>
        <dbReference type="Proteomes" id="UP000587991"/>
    </source>
</evidence>
<feature type="region of interest" description="Disordered" evidence="1">
    <location>
        <begin position="77"/>
        <end position="105"/>
    </location>
</feature>
<dbReference type="AlphaFoldDB" id="A0A847RSU5"/>
<dbReference type="EMBL" id="JABAIM010000001">
    <property type="protein sequence ID" value="NLR74280.1"/>
    <property type="molecule type" value="Genomic_DNA"/>
</dbReference>
<comment type="caution">
    <text evidence="3">The sequence shown here is derived from an EMBL/GenBank/DDBJ whole genome shotgun (WGS) entry which is preliminary data.</text>
</comment>
<keyword evidence="2" id="KW-0812">Transmembrane</keyword>
<organism evidence="3 4">
    <name type="scientific">Leeia aquatica</name>
    <dbReference type="NCBI Taxonomy" id="2725557"/>
    <lineage>
        <taxon>Bacteria</taxon>
        <taxon>Pseudomonadati</taxon>
        <taxon>Pseudomonadota</taxon>
        <taxon>Betaproteobacteria</taxon>
        <taxon>Neisseriales</taxon>
        <taxon>Leeiaceae</taxon>
        <taxon>Leeia</taxon>
    </lineage>
</organism>
<keyword evidence="4" id="KW-1185">Reference proteome</keyword>
<name>A0A847RSU5_9NEIS</name>
<sequence length="227" mass="24805">MSTTACRECNLQISPNVANCPGCGAAVRQPGNTGCSLLFIALVIFGWVMWLSRSYAPAPDRNTASTAPTAATVEAPPNVASLQSAPVPDSAATPPSPWEYSANPDPLRKAQTREANLRSSDLDAKLTVRQSPKYGFDIYLSIRQGHFQCSMGGSCTLHARFDDQPEKSWRVTASNDDDTRTVFLAEGSNRKFLALLKKSRQLVIEVGLYQQGDQQFIFDNTTGLEWD</sequence>
<reference evidence="3 4" key="1">
    <citation type="submission" date="2020-04" db="EMBL/GenBank/DDBJ databases">
        <title>Draft genome of Leeia sp. IMCC25680.</title>
        <authorList>
            <person name="Song J."/>
            <person name="Cho J.-C."/>
        </authorList>
    </citation>
    <scope>NUCLEOTIDE SEQUENCE [LARGE SCALE GENOMIC DNA]</scope>
    <source>
        <strain evidence="3 4">IMCC25680</strain>
    </source>
</reference>
<accession>A0A847RSU5</accession>
<protein>
    <submittedName>
        <fullName evidence="3">Uncharacterized protein</fullName>
    </submittedName>
</protein>
<evidence type="ECO:0000313" key="3">
    <source>
        <dbReference type="EMBL" id="NLR74280.1"/>
    </source>
</evidence>
<evidence type="ECO:0000256" key="1">
    <source>
        <dbReference type="SAM" id="MobiDB-lite"/>
    </source>
</evidence>
<keyword evidence="2" id="KW-1133">Transmembrane helix</keyword>
<dbReference type="RefSeq" id="WP_168875904.1">
    <property type="nucleotide sequence ID" value="NZ_JABAIM010000001.1"/>
</dbReference>
<evidence type="ECO:0000256" key="2">
    <source>
        <dbReference type="SAM" id="Phobius"/>
    </source>
</evidence>
<dbReference type="Proteomes" id="UP000587991">
    <property type="component" value="Unassembled WGS sequence"/>
</dbReference>
<gene>
    <name evidence="3" type="ORF">HF682_03820</name>
</gene>
<keyword evidence="2" id="KW-0472">Membrane</keyword>
<proteinExistence type="predicted"/>
<feature type="transmembrane region" description="Helical" evidence="2">
    <location>
        <begin position="31"/>
        <end position="51"/>
    </location>
</feature>